<evidence type="ECO:0000313" key="1">
    <source>
        <dbReference type="EMBL" id="ERN16665.1"/>
    </source>
</evidence>
<dbReference type="Proteomes" id="UP000017836">
    <property type="component" value="Unassembled WGS sequence"/>
</dbReference>
<sequence>MKSSLRQERMHVSNDVKMFEKVKIEGGPVMHGQQMNKNLFAVSTCDVRNNVTDQVIDEVTRNSVRDGSVSDVEQQQLLPMTLGDATKSESHVTHTGGVATITTRIY</sequence>
<proteinExistence type="predicted"/>
<reference evidence="2" key="1">
    <citation type="journal article" date="2013" name="Science">
        <title>The Amborella genome and the evolution of flowering plants.</title>
        <authorList>
            <consortium name="Amborella Genome Project"/>
        </authorList>
    </citation>
    <scope>NUCLEOTIDE SEQUENCE [LARGE SCALE GENOMIC DNA]</scope>
</reference>
<dbReference type="HOGENOM" id="CLU_2226774_0_0_1"/>
<dbReference type="AlphaFoldDB" id="U5D355"/>
<dbReference type="EMBL" id="KI392418">
    <property type="protein sequence ID" value="ERN16665.1"/>
    <property type="molecule type" value="Genomic_DNA"/>
</dbReference>
<accession>U5D355</accession>
<dbReference type="Gramene" id="ERN16665">
    <property type="protein sequence ID" value="ERN16665"/>
    <property type="gene ID" value="AMTR_s00051p00169130"/>
</dbReference>
<evidence type="ECO:0000313" key="2">
    <source>
        <dbReference type="Proteomes" id="UP000017836"/>
    </source>
</evidence>
<organism evidence="1 2">
    <name type="scientific">Amborella trichopoda</name>
    <dbReference type="NCBI Taxonomy" id="13333"/>
    <lineage>
        <taxon>Eukaryota</taxon>
        <taxon>Viridiplantae</taxon>
        <taxon>Streptophyta</taxon>
        <taxon>Embryophyta</taxon>
        <taxon>Tracheophyta</taxon>
        <taxon>Spermatophyta</taxon>
        <taxon>Magnoliopsida</taxon>
        <taxon>Amborellales</taxon>
        <taxon>Amborellaceae</taxon>
        <taxon>Amborella</taxon>
    </lineage>
</organism>
<protein>
    <submittedName>
        <fullName evidence="1">Uncharacterized protein</fullName>
    </submittedName>
</protein>
<keyword evidence="2" id="KW-1185">Reference proteome</keyword>
<name>U5D355_AMBTC</name>
<gene>
    <name evidence="1" type="ORF">AMTR_s00051p00169130</name>
</gene>